<dbReference type="GO" id="GO:0016020">
    <property type="term" value="C:membrane"/>
    <property type="evidence" value="ECO:0007669"/>
    <property type="project" value="UniProtKB-SubCell"/>
</dbReference>
<dbReference type="Proteomes" id="UP000191285">
    <property type="component" value="Unassembled WGS sequence"/>
</dbReference>
<evidence type="ECO:0000256" key="2">
    <source>
        <dbReference type="ARBA" id="ARBA00022692"/>
    </source>
</evidence>
<dbReference type="Pfam" id="PF01544">
    <property type="entry name" value="CorA"/>
    <property type="match status" value="1"/>
</dbReference>
<dbReference type="AlphaFoldDB" id="A0A1V6SRL5"/>
<keyword evidence="7" id="KW-1185">Reference proteome</keyword>
<feature type="transmembrane region" description="Helical" evidence="5">
    <location>
        <begin position="432"/>
        <end position="451"/>
    </location>
</feature>
<reference evidence="7" key="1">
    <citation type="journal article" date="2017" name="Nat. Microbiol.">
        <title>Global analysis of biosynthetic gene clusters reveals vast potential of secondary metabolite production in Penicillium species.</title>
        <authorList>
            <person name="Nielsen J.C."/>
            <person name="Grijseels S."/>
            <person name="Prigent S."/>
            <person name="Ji B."/>
            <person name="Dainat J."/>
            <person name="Nielsen K.F."/>
            <person name="Frisvad J.C."/>
            <person name="Workman M."/>
            <person name="Nielsen J."/>
        </authorList>
    </citation>
    <scope>NUCLEOTIDE SEQUENCE [LARGE SCALE GENOMIC DNA]</scope>
    <source>
        <strain evidence="7">IBT 24891</strain>
    </source>
</reference>
<comment type="subcellular location">
    <subcellularLocation>
        <location evidence="1">Membrane</location>
        <topology evidence="1">Multi-pass membrane protein</topology>
    </subcellularLocation>
</comment>
<dbReference type="InterPro" id="IPR045863">
    <property type="entry name" value="CorA_TM1_TM2"/>
</dbReference>
<name>A0A1V6SRL5_9EURO</name>
<keyword evidence="3 5" id="KW-1133">Transmembrane helix</keyword>
<dbReference type="Gene3D" id="1.20.58.340">
    <property type="entry name" value="Magnesium transport protein CorA, transmembrane region"/>
    <property type="match status" value="1"/>
</dbReference>
<accession>A0A1V6SRL5</accession>
<proteinExistence type="predicted"/>
<dbReference type="STRING" id="303698.A0A1V6SRL5"/>
<sequence length="505" mass="57854">MAISYGEYVSRMTLRNPSLAALSSFLNHQPGTICNSCIRYAEVEKDGQIGPSIKGTTREFVSRAGSHPARSILMVVENIHSEDIELLGSSFGIDPFFFAGHIASSYRGIENSPPPPLLALPPSQIASREYLNIHYQKVLDLGSESDLGHVPYHLTLRANILRNIRRLPALSGRSIGLLRGCISVVKQCLPNGLWLCLILVDPDADIIAHSKRDLYSCHGISQIPRKIATESIIDLPNYTKIEDTEKLDPFPQHLRPCEEIMGFFDVPPPGWKEGIFSILSFAYHPIRIINQEWILYELLMSRYIKYYEYTFPSVSSRLEHFEKHDVVDLHRWRRRSQQTVLKLQMTRRFVEYWHTKDYNSSTIIKDPNDPTSKRNCEDKSLWNLLLMDINHLEDQIGQHAQSLEALNPIMTSLVQLIDSHKSISQSEDIKRLTYIAIAFIPLSYITGIFSMSDQYSPGGESFWVYWVTALPVAVLIMGFLAVESRIPVLFRFLEQARERWRSFRT</sequence>
<comment type="caution">
    <text evidence="6">The sequence shown here is derived from an EMBL/GenBank/DDBJ whole genome shotgun (WGS) entry which is preliminary data.</text>
</comment>
<evidence type="ECO:0000313" key="6">
    <source>
        <dbReference type="EMBL" id="OQE16681.1"/>
    </source>
</evidence>
<evidence type="ECO:0000256" key="1">
    <source>
        <dbReference type="ARBA" id="ARBA00004141"/>
    </source>
</evidence>
<protein>
    <submittedName>
        <fullName evidence="6">Uncharacterized protein</fullName>
    </submittedName>
</protein>
<keyword evidence="4 5" id="KW-0472">Membrane</keyword>
<feature type="transmembrane region" description="Helical" evidence="5">
    <location>
        <begin position="463"/>
        <end position="482"/>
    </location>
</feature>
<dbReference type="EMBL" id="MLKD01000023">
    <property type="protein sequence ID" value="OQE16681.1"/>
    <property type="molecule type" value="Genomic_DNA"/>
</dbReference>
<evidence type="ECO:0000256" key="3">
    <source>
        <dbReference type="ARBA" id="ARBA00022989"/>
    </source>
</evidence>
<dbReference type="SUPFAM" id="SSF144083">
    <property type="entry name" value="Magnesium transport protein CorA, transmembrane region"/>
    <property type="match status" value="1"/>
</dbReference>
<keyword evidence="2 5" id="KW-0812">Transmembrane</keyword>
<dbReference type="OrthoDB" id="5428055at2759"/>
<organism evidence="6 7">
    <name type="scientific">Penicillium steckii</name>
    <dbReference type="NCBI Taxonomy" id="303698"/>
    <lineage>
        <taxon>Eukaryota</taxon>
        <taxon>Fungi</taxon>
        <taxon>Dikarya</taxon>
        <taxon>Ascomycota</taxon>
        <taxon>Pezizomycotina</taxon>
        <taxon>Eurotiomycetes</taxon>
        <taxon>Eurotiomycetidae</taxon>
        <taxon>Eurotiales</taxon>
        <taxon>Aspergillaceae</taxon>
        <taxon>Penicillium</taxon>
    </lineage>
</organism>
<evidence type="ECO:0000256" key="4">
    <source>
        <dbReference type="ARBA" id="ARBA00023136"/>
    </source>
</evidence>
<gene>
    <name evidence="6" type="ORF">PENSTE_c023G00067</name>
</gene>
<dbReference type="GO" id="GO:0046873">
    <property type="term" value="F:metal ion transmembrane transporter activity"/>
    <property type="evidence" value="ECO:0007669"/>
    <property type="project" value="InterPro"/>
</dbReference>
<evidence type="ECO:0000313" key="7">
    <source>
        <dbReference type="Proteomes" id="UP000191285"/>
    </source>
</evidence>
<evidence type="ECO:0000256" key="5">
    <source>
        <dbReference type="SAM" id="Phobius"/>
    </source>
</evidence>
<dbReference type="InterPro" id="IPR002523">
    <property type="entry name" value="MgTranspt_CorA/ZnTranspt_ZntB"/>
</dbReference>